<organism evidence="2 3">
    <name type="scientific">Candidatus Pullibacteroides excrementavium</name>
    <dbReference type="NCBI Taxonomy" id="2840905"/>
    <lineage>
        <taxon>Bacteria</taxon>
        <taxon>Pseudomonadati</taxon>
        <taxon>Bacteroidota</taxon>
        <taxon>Bacteroidia</taxon>
        <taxon>Bacteroidales</taxon>
        <taxon>Candidatus Pullibacteroides</taxon>
    </lineage>
</organism>
<dbReference type="Pfam" id="PF01106">
    <property type="entry name" value="NifU"/>
    <property type="match status" value="1"/>
</dbReference>
<name>A0A9D9DRK4_9BACT</name>
<gene>
    <name evidence="2" type="ORF">IAB08_05915</name>
</gene>
<sequence>MDADFESRVRRLIDERVRPSLFEHGGDIQIKEIKGHDVGFVFKGACRTCPAAQITLEEVVEAALKAEIPEIGRVYLINETDQDLIDFAKKLMSSHPDA</sequence>
<evidence type="ECO:0000313" key="3">
    <source>
        <dbReference type="Proteomes" id="UP000823612"/>
    </source>
</evidence>
<evidence type="ECO:0000313" key="2">
    <source>
        <dbReference type="EMBL" id="MBO8432812.1"/>
    </source>
</evidence>
<dbReference type="GO" id="GO:0016226">
    <property type="term" value="P:iron-sulfur cluster assembly"/>
    <property type="evidence" value="ECO:0007669"/>
    <property type="project" value="InterPro"/>
</dbReference>
<dbReference type="PANTHER" id="PTHR11178">
    <property type="entry name" value="IRON-SULFUR CLUSTER SCAFFOLD PROTEIN NFU-RELATED"/>
    <property type="match status" value="1"/>
</dbReference>
<reference evidence="2" key="1">
    <citation type="submission" date="2020-10" db="EMBL/GenBank/DDBJ databases">
        <authorList>
            <person name="Gilroy R."/>
        </authorList>
    </citation>
    <scope>NUCLEOTIDE SEQUENCE</scope>
    <source>
        <strain evidence="2">2889</strain>
    </source>
</reference>
<proteinExistence type="predicted"/>
<evidence type="ECO:0000259" key="1">
    <source>
        <dbReference type="Pfam" id="PF01106"/>
    </source>
</evidence>
<dbReference type="Gene3D" id="3.30.300.130">
    <property type="entry name" value="Fe-S cluster assembly (FSCA)"/>
    <property type="match status" value="1"/>
</dbReference>
<dbReference type="InterPro" id="IPR034904">
    <property type="entry name" value="FSCA_dom_sf"/>
</dbReference>
<comment type="caution">
    <text evidence="2">The sequence shown here is derived from an EMBL/GenBank/DDBJ whole genome shotgun (WGS) entry which is preliminary data.</text>
</comment>
<dbReference type="AlphaFoldDB" id="A0A9D9DRK4"/>
<dbReference type="Proteomes" id="UP000823612">
    <property type="component" value="Unassembled WGS sequence"/>
</dbReference>
<feature type="domain" description="NIF system FeS cluster assembly NifU C-terminal" evidence="1">
    <location>
        <begin position="9"/>
        <end position="74"/>
    </location>
</feature>
<dbReference type="EMBL" id="JADIMZ010000089">
    <property type="protein sequence ID" value="MBO8432812.1"/>
    <property type="molecule type" value="Genomic_DNA"/>
</dbReference>
<dbReference type="InterPro" id="IPR001075">
    <property type="entry name" value="NIF_FeS_clus_asmbl_NifU_C"/>
</dbReference>
<dbReference type="GO" id="GO:0005506">
    <property type="term" value="F:iron ion binding"/>
    <property type="evidence" value="ECO:0007669"/>
    <property type="project" value="InterPro"/>
</dbReference>
<accession>A0A9D9DRK4</accession>
<reference evidence="2" key="2">
    <citation type="journal article" date="2021" name="PeerJ">
        <title>Extensive microbial diversity within the chicken gut microbiome revealed by metagenomics and culture.</title>
        <authorList>
            <person name="Gilroy R."/>
            <person name="Ravi A."/>
            <person name="Getino M."/>
            <person name="Pursley I."/>
            <person name="Horton D.L."/>
            <person name="Alikhan N.F."/>
            <person name="Baker D."/>
            <person name="Gharbi K."/>
            <person name="Hall N."/>
            <person name="Watson M."/>
            <person name="Adriaenssens E.M."/>
            <person name="Foster-Nyarko E."/>
            <person name="Jarju S."/>
            <person name="Secka A."/>
            <person name="Antonio M."/>
            <person name="Oren A."/>
            <person name="Chaudhuri R.R."/>
            <person name="La Ragione R."/>
            <person name="Hildebrand F."/>
            <person name="Pallen M.J."/>
        </authorList>
    </citation>
    <scope>NUCLEOTIDE SEQUENCE</scope>
    <source>
        <strain evidence="2">2889</strain>
    </source>
</reference>
<protein>
    <submittedName>
        <fullName evidence="2">NifU family protein</fullName>
    </submittedName>
</protein>
<dbReference type="GO" id="GO:0051536">
    <property type="term" value="F:iron-sulfur cluster binding"/>
    <property type="evidence" value="ECO:0007669"/>
    <property type="project" value="InterPro"/>
</dbReference>
<dbReference type="SUPFAM" id="SSF117916">
    <property type="entry name" value="Fe-S cluster assembly (FSCA) domain-like"/>
    <property type="match status" value="1"/>
</dbReference>